<dbReference type="CDD" id="cd19481">
    <property type="entry name" value="RecA-like_protease"/>
    <property type="match status" value="1"/>
</dbReference>
<dbReference type="InterPro" id="IPR056599">
    <property type="entry name" value="AAA_lid_fung"/>
</dbReference>
<dbReference type="InterPro" id="IPR054289">
    <property type="entry name" value="DUF7025"/>
</dbReference>
<feature type="compositionally biased region" description="Basic and acidic residues" evidence="1">
    <location>
        <begin position="10"/>
        <end position="21"/>
    </location>
</feature>
<dbReference type="PANTHER" id="PTHR46411:SF2">
    <property type="entry name" value="AAA+ ATPASE DOMAIN-CONTAINING PROTEIN"/>
    <property type="match status" value="1"/>
</dbReference>
<dbReference type="InterPro" id="IPR003593">
    <property type="entry name" value="AAA+_ATPase"/>
</dbReference>
<dbReference type="EMBL" id="JAPDHF010000008">
    <property type="protein sequence ID" value="KAJ4014209.1"/>
    <property type="molecule type" value="Genomic_DNA"/>
</dbReference>
<comment type="caution">
    <text evidence="3">The sequence shown here is derived from an EMBL/GenBank/DDBJ whole genome shotgun (WGS) entry which is preliminary data.</text>
</comment>
<dbReference type="SMART" id="SM00382">
    <property type="entry name" value="AAA"/>
    <property type="match status" value="1"/>
</dbReference>
<dbReference type="SUPFAM" id="SSF52540">
    <property type="entry name" value="P-loop containing nucleoside triphosphate hydrolases"/>
    <property type="match status" value="1"/>
</dbReference>
<evidence type="ECO:0000313" key="3">
    <source>
        <dbReference type="EMBL" id="KAJ4014209.1"/>
    </source>
</evidence>
<organism evidence="3 4">
    <name type="scientific">Fusarium irregulare</name>
    <dbReference type="NCBI Taxonomy" id="2494466"/>
    <lineage>
        <taxon>Eukaryota</taxon>
        <taxon>Fungi</taxon>
        <taxon>Dikarya</taxon>
        <taxon>Ascomycota</taxon>
        <taxon>Pezizomycotina</taxon>
        <taxon>Sordariomycetes</taxon>
        <taxon>Hypocreomycetidae</taxon>
        <taxon>Hypocreales</taxon>
        <taxon>Nectriaceae</taxon>
        <taxon>Fusarium</taxon>
        <taxon>Fusarium incarnatum-equiseti species complex</taxon>
    </lineage>
</organism>
<dbReference type="Pfam" id="PF23232">
    <property type="entry name" value="AAA_lid_13"/>
    <property type="match status" value="1"/>
</dbReference>
<evidence type="ECO:0000259" key="2">
    <source>
        <dbReference type="SMART" id="SM00382"/>
    </source>
</evidence>
<evidence type="ECO:0000256" key="1">
    <source>
        <dbReference type="SAM" id="MobiDB-lite"/>
    </source>
</evidence>
<dbReference type="InterPro" id="IPR003959">
    <property type="entry name" value="ATPase_AAA_core"/>
</dbReference>
<proteinExistence type="predicted"/>
<dbReference type="Gene3D" id="3.40.50.300">
    <property type="entry name" value="P-loop containing nucleotide triphosphate hydrolases"/>
    <property type="match status" value="1"/>
</dbReference>
<feature type="region of interest" description="Disordered" evidence="1">
    <location>
        <begin position="184"/>
        <end position="209"/>
    </location>
</feature>
<feature type="compositionally biased region" description="Basic and acidic residues" evidence="1">
    <location>
        <begin position="1107"/>
        <end position="1125"/>
    </location>
</feature>
<keyword evidence="4" id="KW-1185">Reference proteome</keyword>
<protein>
    <recommendedName>
        <fullName evidence="2">AAA+ ATPase domain-containing protein</fullName>
    </recommendedName>
</protein>
<feature type="region of interest" description="Disordered" evidence="1">
    <location>
        <begin position="1036"/>
        <end position="1125"/>
    </location>
</feature>
<dbReference type="GO" id="GO:0005524">
    <property type="term" value="F:ATP binding"/>
    <property type="evidence" value="ECO:0007669"/>
    <property type="project" value="InterPro"/>
</dbReference>
<sequence length="1125" mass="126536">MSSQEVEVVDSVHVDLPRTNEPRVTTKKQNGVTDKVKIPSVVEDLTGEPINDEKPAEEDQAPIMKEEPGPDSTSDTQGMTSDAPKPIVDDPAAVEPASDEEEDVLQGNGFFAKEKFIEVASGLTTEDLYGLYANKMKALRDTQKIPAPRRPSKFVNSIVDYVQVLEERIGKLEEAVDVAKAKPENADAVATEDADKATGTGDGEEKDKDQTFEAKFFHSATEFNREGKHKPDKSKDGTFSCDSDSQHFIRVLFNWTDGRVQSQPAKDSQPDPEKVDIIALRIESEPVSEFLKATVNLSTNLFPSLRMKKPFRPLLQSYDKIKEQLAKLDRWYNLPQIESKTERSFALPSDTSIFPEQAIYEKADALAHFQALVSFLDKYLAKQVNYFDRIKRGEEVKISFENLWMLYEAGVPIYCASRDAKRIGDYSSRPQYVDQAFRVMGALGGVPSTLSFAPDVEDSINLGDEIGESDVSSTKVDSRTLGSTSKRMYSLFSSLYVLCFNIDFDGMKYGVVEHVFVFKPFHGQIDIQKLEAYPVRFKRPSQGGEDVMSDFSKRGEMFIDTTLVSHLAYEGLSVGNNREEVESDIIVDFKLAYTENHANSLDANTVAPRFDDVQSFPTQSCTETLNELSTISCGSTNCTTESCGVDAFFTSQNSQADKIKEEIQQQLDECEPNNLSKESLRVFKDAMKELGLLQLLPGVVPGFALRNKAWVLLNIRLLKEPERTDEWHQLELPDGHKEMVQAMVETYAKGSNEWSSAPRNQSAHAGMDIVRGKGKGCIILLHGVPGVGKTSTAECVAAYTGRPLYPIACGDIGYAPEKVEENMEKHFRLAHKWGCVLLLDEADVFLAKRMKADVKRNGLVSVFLRIMEYYSGILFLTTNRVGAIDDAFRSRLHLTLYYPRLSEKQTKKIWSNNIKRLKGINKKQKEDKSLRTKFESEEIMDWVNLNWEVLQWNGRQIRNAFQTALAMTEFEAKHSENPEAKRTLTVKHFHKIADATMRFNEYLVATHGADEDTTAGRDKLRTERFSPSIKLKELPKPVYVSSEEDSEESVSEDSDDSSSKKRKKNSKAKAKSKSTKKSKKEENRGKSNTKKNGSKEESESESDSDSEDRSEAESREEVAGKKRKQ</sequence>
<name>A0A9W8PQB6_9HYPO</name>
<dbReference type="GO" id="GO:0016887">
    <property type="term" value="F:ATP hydrolysis activity"/>
    <property type="evidence" value="ECO:0007669"/>
    <property type="project" value="InterPro"/>
</dbReference>
<dbReference type="InterPro" id="IPR027417">
    <property type="entry name" value="P-loop_NTPase"/>
</dbReference>
<dbReference type="PANTHER" id="PTHR46411">
    <property type="entry name" value="FAMILY ATPASE, PUTATIVE-RELATED"/>
    <property type="match status" value="1"/>
</dbReference>
<dbReference type="Proteomes" id="UP001152130">
    <property type="component" value="Unassembled WGS sequence"/>
</dbReference>
<evidence type="ECO:0000313" key="4">
    <source>
        <dbReference type="Proteomes" id="UP001152130"/>
    </source>
</evidence>
<dbReference type="Pfam" id="PF00004">
    <property type="entry name" value="AAA"/>
    <property type="match status" value="1"/>
</dbReference>
<dbReference type="Pfam" id="PF22942">
    <property type="entry name" value="DUF7025"/>
    <property type="match status" value="1"/>
</dbReference>
<gene>
    <name evidence="3" type="ORF">NW766_006461</name>
</gene>
<feature type="region of interest" description="Disordered" evidence="1">
    <location>
        <begin position="1"/>
        <end position="102"/>
    </location>
</feature>
<feature type="compositionally biased region" description="Acidic residues" evidence="1">
    <location>
        <begin position="1042"/>
        <end position="1056"/>
    </location>
</feature>
<feature type="domain" description="AAA+ ATPase" evidence="2">
    <location>
        <begin position="775"/>
        <end position="902"/>
    </location>
</feature>
<accession>A0A9W8PQB6</accession>
<feature type="compositionally biased region" description="Basic residues" evidence="1">
    <location>
        <begin position="1060"/>
        <end position="1078"/>
    </location>
</feature>
<feature type="compositionally biased region" description="Polar residues" evidence="1">
    <location>
        <begin position="71"/>
        <end position="80"/>
    </location>
</feature>
<reference evidence="3" key="1">
    <citation type="submission" date="2022-10" db="EMBL/GenBank/DDBJ databases">
        <title>Fusarium specimens isolated from Avocado Roots.</title>
        <authorList>
            <person name="Stajich J."/>
            <person name="Roper C."/>
            <person name="Heimlech-Rivalta G."/>
        </authorList>
    </citation>
    <scope>NUCLEOTIDE SEQUENCE</scope>
    <source>
        <strain evidence="3">CF00143</strain>
    </source>
</reference>
<dbReference type="AlphaFoldDB" id="A0A9W8PQB6"/>